<protein>
    <submittedName>
        <fullName evidence="1">Histidine kinase osmosensor</fullName>
        <ecNumber evidence="1">2.7.13.3</ecNumber>
    </submittedName>
</protein>
<evidence type="ECO:0000313" key="1">
    <source>
        <dbReference type="EMBL" id="KAJ2804275.1"/>
    </source>
</evidence>
<proteinExistence type="predicted"/>
<dbReference type="EC" id="2.7.13.3" evidence="1"/>
<comment type="caution">
    <text evidence="1">The sequence shown here is derived from an EMBL/GenBank/DDBJ whole genome shotgun (WGS) entry which is preliminary data.</text>
</comment>
<sequence length="1031" mass="110515">NVEGVDGTWRDLTDNVNKMAANLTSQVRSISDVTKAVAHGDLTQKINVDVQGEMLELKDTINTMVDQLNTFASEVSRVAKEVGTDGKLGGKAHVVGVDGTWKDLTDNVNNMADNLTNQVRDIAKVTKAVATGDLTQKVTSELNGEMAELKTTINTMVDQLSTFASEVTRVAREVGTEGKLGGRANVVGVDGTWRYLTDNVNSMSMNITNQVRDIAIVTKAVAMGDLTQKVTSELNGEMLELKDTINTMVDQLNTFASEVSRVAKEVGTDGKLGGKAHVVGVDGTWKDLTDNVNNMADNLTNQVRDIAKVTKAVATGDLTQKVTSELNGEMAELKTTINTMVDQLSTFASEVTRVAREVGTEGKLGGRANVVGVDGTWRYLTDNVNSMSMNITNQVRDIAIVTKAVATGDLTQKVTSELNGEMLELKDTINTMVDQLNTFASEVSRVAREVGTDGKLGGKAHVVGVDGTWKDLTDNVNNMADNLTNQVRDIAKVTKAVATGDLTQKVTSELNGEMAELKSTINTMVDQLNTFASEVSRVALEVGTEGKLDGQANVEGVDGTWRDLTDNVNNMAANLTNQVRDIAKVTKAVATGDLSQKVTSELNGEMAELKSTINTMVDQLGLFASEVSRVAKEVGTDGKLGGKAHVVGVDGTWKDLTDNVNNMAKNLTNQVRDIAKVTKAVATGDLTQKVTSELNGEMAELKSTINTMVDQLNTFASEVSRVAREVGTEGKLDGQANVEGVGGTWRDLTDNVNKMAANLTSQVRSISDVTKAVAHGDLTQKINVDVQGEMLDLKTTINTMVDQLNTFAFEVTRVAREVGTDGKLGGKANVVGVDGTWRDLTDNVNNMADNLTMQVRDIAAVTQAVAIGDLTKTVSVALSGEMGQLKATINAMVRRLSNFAAEVNKVAREVGNEGKLGVQAHVSDVDGIWREVTRKVNHMAANLTNQVRAFAQITAAATQGDYNSMITISAFGEMDALKAQINRMVSSLRLSILRNVQARETAELANRAKSEFLANMSHEVRTPMNGIIGMT</sequence>
<keyword evidence="2" id="KW-1185">Reference proteome</keyword>
<feature type="non-terminal residue" evidence="1">
    <location>
        <position position="1"/>
    </location>
</feature>
<evidence type="ECO:0000313" key="2">
    <source>
        <dbReference type="Proteomes" id="UP001140096"/>
    </source>
</evidence>
<gene>
    <name evidence="1" type="primary">NIK1_1</name>
    <name evidence="1" type="ORF">H4S07_004266</name>
</gene>
<accession>A0ACC1LBK2</accession>
<name>A0ACC1LBK2_9FUNG</name>
<organism evidence="1 2">
    <name type="scientific">Coemansia furcata</name>
    <dbReference type="NCBI Taxonomy" id="417177"/>
    <lineage>
        <taxon>Eukaryota</taxon>
        <taxon>Fungi</taxon>
        <taxon>Fungi incertae sedis</taxon>
        <taxon>Zoopagomycota</taxon>
        <taxon>Kickxellomycotina</taxon>
        <taxon>Kickxellomycetes</taxon>
        <taxon>Kickxellales</taxon>
        <taxon>Kickxellaceae</taxon>
        <taxon>Coemansia</taxon>
    </lineage>
</organism>
<keyword evidence="1" id="KW-0808">Transferase</keyword>
<reference evidence="1" key="1">
    <citation type="submission" date="2022-07" db="EMBL/GenBank/DDBJ databases">
        <title>Phylogenomic reconstructions and comparative analyses of Kickxellomycotina fungi.</title>
        <authorList>
            <person name="Reynolds N.K."/>
            <person name="Stajich J.E."/>
            <person name="Barry K."/>
            <person name="Grigoriev I.V."/>
            <person name="Crous P."/>
            <person name="Smith M.E."/>
        </authorList>
    </citation>
    <scope>NUCLEOTIDE SEQUENCE</scope>
    <source>
        <strain evidence="1">CBS 102833</strain>
    </source>
</reference>
<feature type="non-terminal residue" evidence="1">
    <location>
        <position position="1031"/>
    </location>
</feature>
<dbReference type="EMBL" id="JANBUP010001664">
    <property type="protein sequence ID" value="KAJ2804275.1"/>
    <property type="molecule type" value="Genomic_DNA"/>
</dbReference>
<dbReference type="Proteomes" id="UP001140096">
    <property type="component" value="Unassembled WGS sequence"/>
</dbReference>
<keyword evidence="1" id="KW-0418">Kinase</keyword>